<feature type="domain" description="4'-phosphopantetheinyl transferase" evidence="2">
    <location>
        <begin position="49"/>
        <end position="113"/>
    </location>
</feature>
<evidence type="ECO:0000313" key="4">
    <source>
        <dbReference type="Proteomes" id="UP001501787"/>
    </source>
</evidence>
<dbReference type="EMBL" id="BAAAFR010000005">
    <property type="protein sequence ID" value="GAA0321974.1"/>
    <property type="molecule type" value="Genomic_DNA"/>
</dbReference>
<reference evidence="4" key="1">
    <citation type="journal article" date="2019" name="Int. J. Syst. Evol. Microbiol.">
        <title>The Global Catalogue of Microorganisms (GCM) 10K type strain sequencing project: providing services to taxonomists for standard genome sequencing and annotation.</title>
        <authorList>
            <consortium name="The Broad Institute Genomics Platform"/>
            <consortium name="The Broad Institute Genome Sequencing Center for Infectious Disease"/>
            <person name="Wu L."/>
            <person name="Ma J."/>
        </authorList>
    </citation>
    <scope>NUCLEOTIDE SEQUENCE [LARGE SCALE GENOMIC DNA]</scope>
    <source>
        <strain evidence="4">JCM 16343</strain>
    </source>
</reference>
<keyword evidence="1" id="KW-0808">Transferase</keyword>
<evidence type="ECO:0000256" key="1">
    <source>
        <dbReference type="ARBA" id="ARBA00022679"/>
    </source>
</evidence>
<evidence type="ECO:0000313" key="3">
    <source>
        <dbReference type="EMBL" id="GAA0321974.1"/>
    </source>
</evidence>
<sequence length="157" mass="17748">MLHHLLGTLGIVDALDEQRFPYRLVKTGKYVCFSHSQTCVAVALSDMHPIGIDVETQAIDWRVAKRFYHADDVRQLQRLPIDKRAMVSLWLWQIKESFIKIHQYTLAQGLGVHYANLVAALIAISDEPTTPVSITLDSHTVHLAHTPSITVVYKIAH</sequence>
<dbReference type="Proteomes" id="UP001501787">
    <property type="component" value="Unassembled WGS sequence"/>
</dbReference>
<gene>
    <name evidence="3" type="ORF">GCM10009129_19760</name>
</gene>
<dbReference type="InterPro" id="IPR037143">
    <property type="entry name" value="4-PPantetheinyl_Trfase_dom_sf"/>
</dbReference>
<proteinExistence type="predicted"/>
<dbReference type="Gene3D" id="3.90.470.20">
    <property type="entry name" value="4'-phosphopantetheinyl transferase domain"/>
    <property type="match status" value="1"/>
</dbReference>
<dbReference type="Pfam" id="PF01648">
    <property type="entry name" value="ACPS"/>
    <property type="match status" value="1"/>
</dbReference>
<dbReference type="SUPFAM" id="SSF56214">
    <property type="entry name" value="4'-phosphopantetheinyl transferase"/>
    <property type="match status" value="1"/>
</dbReference>
<dbReference type="InterPro" id="IPR008278">
    <property type="entry name" value="4-PPantetheinyl_Trfase_dom"/>
</dbReference>
<evidence type="ECO:0000259" key="2">
    <source>
        <dbReference type="Pfam" id="PF01648"/>
    </source>
</evidence>
<comment type="caution">
    <text evidence="3">The sequence shown here is derived from an EMBL/GenBank/DDBJ whole genome shotgun (WGS) entry which is preliminary data.</text>
</comment>
<organism evidence="3 4">
    <name type="scientific">Psychrobacter aestuarii</name>
    <dbReference type="NCBI Taxonomy" id="556327"/>
    <lineage>
        <taxon>Bacteria</taxon>
        <taxon>Pseudomonadati</taxon>
        <taxon>Pseudomonadota</taxon>
        <taxon>Gammaproteobacteria</taxon>
        <taxon>Moraxellales</taxon>
        <taxon>Moraxellaceae</taxon>
        <taxon>Psychrobacter</taxon>
    </lineage>
</organism>
<accession>A0ABP3FQA0</accession>
<protein>
    <recommendedName>
        <fullName evidence="2">4'-phosphopantetheinyl transferase domain-containing protein</fullName>
    </recommendedName>
</protein>
<keyword evidence="4" id="KW-1185">Reference proteome</keyword>
<name>A0ABP3FQA0_9GAMM</name>